<dbReference type="PANTHER" id="PTHR47297:SF2">
    <property type="entry name" value="OS02G0606800 PROTEIN"/>
    <property type="match status" value="1"/>
</dbReference>
<gene>
    <name evidence="2" type="ORF">H9Q80_07670</name>
</gene>
<keyword evidence="2" id="KW-0378">Hydrolase</keyword>
<dbReference type="EMBL" id="CP060636">
    <property type="protein sequence ID" value="QNM13806.1"/>
    <property type="molecule type" value="Genomic_DNA"/>
</dbReference>
<proteinExistence type="predicted"/>
<dbReference type="KEGG" id="ehn:H9Q80_07670"/>
<keyword evidence="3" id="KW-1185">Reference proteome</keyword>
<dbReference type="Gene3D" id="3.40.50.850">
    <property type="entry name" value="Isochorismatase-like"/>
    <property type="match status" value="1"/>
</dbReference>
<accession>A0A7G9GSM4</accession>
<dbReference type="InterPro" id="IPR044717">
    <property type="entry name" value="NIC1"/>
</dbReference>
<dbReference type="RefSeq" id="WP_158552173.1">
    <property type="nucleotide sequence ID" value="NZ_CP060636.1"/>
</dbReference>
<evidence type="ECO:0000259" key="1">
    <source>
        <dbReference type="Pfam" id="PF00857"/>
    </source>
</evidence>
<dbReference type="PANTHER" id="PTHR47297">
    <property type="match status" value="1"/>
</dbReference>
<protein>
    <submittedName>
        <fullName evidence="2">Cysteine hydrolase</fullName>
    </submittedName>
</protein>
<dbReference type="GO" id="GO:0019365">
    <property type="term" value="P:pyridine nucleotide salvage"/>
    <property type="evidence" value="ECO:0007669"/>
    <property type="project" value="InterPro"/>
</dbReference>
<dbReference type="AlphaFoldDB" id="A0A7G9GSM4"/>
<organism evidence="2 3">
    <name type="scientific">[Eubacterium] hominis</name>
    <dbReference type="NCBI Taxonomy" id="2764325"/>
    <lineage>
        <taxon>Bacteria</taxon>
        <taxon>Bacillati</taxon>
        <taxon>Bacillota</taxon>
        <taxon>Erysipelotrichia</taxon>
        <taxon>Erysipelotrichales</taxon>
        <taxon>Erysipelotrichaceae</taxon>
        <taxon>Amedibacillus</taxon>
    </lineage>
</organism>
<dbReference type="SUPFAM" id="SSF52499">
    <property type="entry name" value="Isochorismatase-like hydrolases"/>
    <property type="match status" value="1"/>
</dbReference>
<evidence type="ECO:0000313" key="2">
    <source>
        <dbReference type="EMBL" id="QNM13806.1"/>
    </source>
</evidence>
<reference evidence="2 3" key="1">
    <citation type="submission" date="2020-08" db="EMBL/GenBank/DDBJ databases">
        <authorList>
            <person name="Liu C."/>
            <person name="Sun Q."/>
        </authorList>
    </citation>
    <scope>NUCLEOTIDE SEQUENCE [LARGE SCALE GENOMIC DNA]</scope>
    <source>
        <strain evidence="2 3">NSJ-61</strain>
    </source>
</reference>
<dbReference type="GO" id="GO:0008936">
    <property type="term" value="F:nicotinamidase activity"/>
    <property type="evidence" value="ECO:0007669"/>
    <property type="project" value="InterPro"/>
</dbReference>
<feature type="domain" description="Isochorismatase-like" evidence="1">
    <location>
        <begin position="11"/>
        <end position="168"/>
    </location>
</feature>
<dbReference type="InterPro" id="IPR000868">
    <property type="entry name" value="Isochorismatase-like_dom"/>
</dbReference>
<sequence>MKTNLNNMNQILFVVDMVNGFCKEGAMADQSIMHIVKPIQELCEKIKPENRYFIADTHGVNDIEFTAFPQHCVKGEVESEVIDELKPYIQTPIIEKNSTNAFHAMKDHPALKDSEIDAYIITGCCSDICVLQFALTLKTYLNAQNIDKKVIVPKNAIETYNAPGHDAKQMNEVSYNLMKAAGIIVVDELN</sequence>
<dbReference type="Proteomes" id="UP000515856">
    <property type="component" value="Chromosome"/>
</dbReference>
<dbReference type="Pfam" id="PF00857">
    <property type="entry name" value="Isochorismatase"/>
    <property type="match status" value="1"/>
</dbReference>
<dbReference type="InterPro" id="IPR036380">
    <property type="entry name" value="Isochorismatase-like_sf"/>
</dbReference>
<name>A0A7G9GSM4_9FIRM</name>
<evidence type="ECO:0000313" key="3">
    <source>
        <dbReference type="Proteomes" id="UP000515856"/>
    </source>
</evidence>
<dbReference type="CDD" id="cd00431">
    <property type="entry name" value="cysteine_hydrolases"/>
    <property type="match status" value="1"/>
</dbReference>